<proteinExistence type="predicted"/>
<feature type="region of interest" description="Disordered" evidence="1">
    <location>
        <begin position="17"/>
        <end position="50"/>
    </location>
</feature>
<keyword evidence="3" id="KW-1185">Reference proteome</keyword>
<sequence length="157" mass="16781">MRMPDDVRETILAFVVGHRDGSGGGDAGTPTSPGHAHPQPGTPDDDGFADLTPRHARRYIAGCGEKTRAAIEAIARSDTRYFQVSDVAAAVGCAAHELRGVWGGLTRRVKTVTGDADAYLVYWDGSEPVFDDAGTYVDQRGEVTELTHKSLRKALGL</sequence>
<accession>A0A2U8WR17</accession>
<protein>
    <submittedName>
        <fullName evidence="2">Uncharacterized protein</fullName>
    </submittedName>
</protein>
<evidence type="ECO:0000313" key="2">
    <source>
        <dbReference type="EMBL" id="AWN47948.1"/>
    </source>
</evidence>
<reference evidence="2 3" key="1">
    <citation type="submission" date="2018-05" db="EMBL/GenBank/DDBJ databases">
        <title>Complete Genome Sequence of Methylobacterium sp. 17Sr1-28.</title>
        <authorList>
            <person name="Srinivasan S."/>
        </authorList>
    </citation>
    <scope>NUCLEOTIDE SEQUENCE [LARGE SCALE GENOMIC DNA]</scope>
    <source>
        <strain evidence="2 3">17Sr1-28</strain>
    </source>
</reference>
<dbReference type="KEGG" id="mtea:DK419_17780"/>
<evidence type="ECO:0000256" key="1">
    <source>
        <dbReference type="SAM" id="MobiDB-lite"/>
    </source>
</evidence>
<dbReference type="Proteomes" id="UP000245444">
    <property type="component" value="Chromosome"/>
</dbReference>
<dbReference type="EMBL" id="CP029553">
    <property type="protein sequence ID" value="AWN47948.1"/>
    <property type="molecule type" value="Genomic_DNA"/>
</dbReference>
<organism evidence="2 3">
    <name type="scientific">Methylobacterium terrae</name>
    <dbReference type="NCBI Taxonomy" id="2202827"/>
    <lineage>
        <taxon>Bacteria</taxon>
        <taxon>Pseudomonadati</taxon>
        <taxon>Pseudomonadota</taxon>
        <taxon>Alphaproteobacteria</taxon>
        <taxon>Hyphomicrobiales</taxon>
        <taxon>Methylobacteriaceae</taxon>
        <taxon>Methylobacterium</taxon>
    </lineage>
</organism>
<name>A0A2U8WR17_9HYPH</name>
<dbReference type="AlphaFoldDB" id="A0A2U8WR17"/>
<evidence type="ECO:0000313" key="3">
    <source>
        <dbReference type="Proteomes" id="UP000245444"/>
    </source>
</evidence>
<gene>
    <name evidence="2" type="ORF">DK419_17780</name>
</gene>
<dbReference type="OrthoDB" id="6636761at2"/>